<comment type="caution">
    <text evidence="8">The sequence shown here is derived from an EMBL/GenBank/DDBJ whole genome shotgun (WGS) entry which is preliminary data.</text>
</comment>
<dbReference type="Pfam" id="PF13183">
    <property type="entry name" value="Fer4_8"/>
    <property type="match status" value="1"/>
</dbReference>
<dbReference type="EMBL" id="SZVP01000002">
    <property type="protein sequence ID" value="TMM47013.1"/>
    <property type="molecule type" value="Genomic_DNA"/>
</dbReference>
<keyword evidence="6" id="KW-0249">Electron transport</keyword>
<dbReference type="InterPro" id="IPR009051">
    <property type="entry name" value="Helical_ferredxn"/>
</dbReference>
<keyword evidence="4 6" id="KW-0408">Iron</keyword>
<dbReference type="Gene3D" id="1.10.1060.10">
    <property type="entry name" value="Alpha-helical ferredoxin"/>
    <property type="match status" value="1"/>
</dbReference>
<keyword evidence="6" id="KW-0813">Transport</keyword>
<evidence type="ECO:0000256" key="3">
    <source>
        <dbReference type="ARBA" id="ARBA00022737"/>
    </source>
</evidence>
<comment type="catalytic activity">
    <reaction evidence="6">
        <text>(R)-lactate + A = pyruvate + AH2</text>
        <dbReference type="Rhea" id="RHEA:15089"/>
        <dbReference type="ChEBI" id="CHEBI:13193"/>
        <dbReference type="ChEBI" id="CHEBI:15361"/>
        <dbReference type="ChEBI" id="CHEBI:16004"/>
        <dbReference type="ChEBI" id="CHEBI:17499"/>
    </reaction>
</comment>
<protein>
    <recommendedName>
        <fullName evidence="6">Glycolate oxidase iron-sulfur subunit</fullName>
        <ecNumber evidence="6">1.1.99.14</ecNumber>
    </recommendedName>
</protein>
<dbReference type="PROSITE" id="PS51379">
    <property type="entry name" value="4FE4S_FER_2"/>
    <property type="match status" value="2"/>
</dbReference>
<keyword evidence="3" id="KW-0677">Repeat</keyword>
<dbReference type="OrthoDB" id="9811557at2"/>
<accession>A0A8H2PN18</accession>
<gene>
    <name evidence="8" type="primary">glcF</name>
    <name evidence="8" type="ORF">FCS21_04440</name>
</gene>
<evidence type="ECO:0000256" key="4">
    <source>
        <dbReference type="ARBA" id="ARBA00023004"/>
    </source>
</evidence>
<dbReference type="InterPro" id="IPR017900">
    <property type="entry name" value="4Fe4S_Fe_S_CS"/>
</dbReference>
<reference evidence="8 9" key="1">
    <citation type="submission" date="2019-05" db="EMBL/GenBank/DDBJ databases">
        <title>Colwellia ponticola sp. nov., isolated from seawater.</title>
        <authorList>
            <person name="Yoon J.-H."/>
        </authorList>
    </citation>
    <scope>NUCLEOTIDE SEQUENCE [LARGE SCALE GENOMIC DNA]</scope>
    <source>
        <strain evidence="8 9">OISW-25</strain>
    </source>
</reference>
<dbReference type="EC" id="1.1.99.14" evidence="6"/>
<dbReference type="Proteomes" id="UP000307702">
    <property type="component" value="Unassembled WGS sequence"/>
</dbReference>
<feature type="domain" description="4Fe-4S ferredoxin-type" evidence="7">
    <location>
        <begin position="66"/>
        <end position="89"/>
    </location>
</feature>
<evidence type="ECO:0000256" key="1">
    <source>
        <dbReference type="ARBA" id="ARBA00022485"/>
    </source>
</evidence>
<keyword evidence="1 6" id="KW-0004">4Fe-4S</keyword>
<keyword evidence="9" id="KW-1185">Reference proteome</keyword>
<name>A0A8H2PN18_9GAMM</name>
<proteinExistence type="predicted"/>
<dbReference type="FunFam" id="1.10.1060.10:FF:000012">
    <property type="entry name" value="Glycolate oxidase iron-sulfur subunit"/>
    <property type="match status" value="1"/>
</dbReference>
<dbReference type="PANTHER" id="PTHR32479">
    <property type="entry name" value="GLYCOLATE OXIDASE IRON-SULFUR SUBUNIT"/>
    <property type="match status" value="1"/>
</dbReference>
<dbReference type="InterPro" id="IPR017896">
    <property type="entry name" value="4Fe4S_Fe-S-bd"/>
</dbReference>
<dbReference type="InterPro" id="IPR012257">
    <property type="entry name" value="Glc_ox_4Fe-4S"/>
</dbReference>
<dbReference type="GO" id="GO:0019154">
    <property type="term" value="F:glycolate dehydrogenase activity"/>
    <property type="evidence" value="ECO:0007669"/>
    <property type="project" value="UniProtKB-EC"/>
</dbReference>
<comment type="catalytic activity">
    <reaction evidence="6">
        <text>glycolate + A = glyoxylate + AH2</text>
        <dbReference type="Rhea" id="RHEA:21264"/>
        <dbReference type="ChEBI" id="CHEBI:13193"/>
        <dbReference type="ChEBI" id="CHEBI:17499"/>
        <dbReference type="ChEBI" id="CHEBI:29805"/>
        <dbReference type="ChEBI" id="CHEBI:36655"/>
        <dbReference type="EC" id="1.1.99.14"/>
    </reaction>
</comment>
<dbReference type="RefSeq" id="WP_138620798.1">
    <property type="nucleotide sequence ID" value="NZ_SZVP01000002.1"/>
</dbReference>
<dbReference type="InterPro" id="IPR004017">
    <property type="entry name" value="Cys_rich_dom"/>
</dbReference>
<comment type="cofactor">
    <cofactor evidence="6">
        <name>[4Fe-4S] cluster</name>
        <dbReference type="ChEBI" id="CHEBI:49883"/>
    </cofactor>
    <text evidence="6">Binds 2 [4Fe-4S] clusters.</text>
</comment>
<organism evidence="8 9">
    <name type="scientific">Colwellia ponticola</name>
    <dbReference type="NCBI Taxonomy" id="2304625"/>
    <lineage>
        <taxon>Bacteria</taxon>
        <taxon>Pseudomonadati</taxon>
        <taxon>Pseudomonadota</taxon>
        <taxon>Gammaproteobacteria</taxon>
        <taxon>Alteromonadales</taxon>
        <taxon>Colwelliaceae</taxon>
        <taxon>Colwellia</taxon>
    </lineage>
</organism>
<dbReference type="GO" id="GO:0051539">
    <property type="term" value="F:4 iron, 4 sulfur cluster binding"/>
    <property type="evidence" value="ECO:0007669"/>
    <property type="project" value="UniProtKB-UniRule"/>
</dbReference>
<keyword evidence="8" id="KW-0560">Oxidoreductase</keyword>
<feature type="domain" description="4Fe-4S ferredoxin-type" evidence="7">
    <location>
        <begin position="11"/>
        <end position="45"/>
    </location>
</feature>
<dbReference type="AlphaFoldDB" id="A0A8H2PN18"/>
<dbReference type="PIRSF" id="PIRSF000139">
    <property type="entry name" value="Glc_ox_4Fe-4S"/>
    <property type="match status" value="1"/>
</dbReference>
<evidence type="ECO:0000313" key="9">
    <source>
        <dbReference type="Proteomes" id="UP000307702"/>
    </source>
</evidence>
<dbReference type="PROSITE" id="PS00198">
    <property type="entry name" value="4FE4S_FER_1"/>
    <property type="match status" value="1"/>
</dbReference>
<dbReference type="PANTHER" id="PTHR32479:SF17">
    <property type="entry name" value="GLYCOLATE OXIDASE IRON-SULFUR SUBUNIT"/>
    <property type="match status" value="1"/>
</dbReference>
<keyword evidence="5 6" id="KW-0411">Iron-sulfur</keyword>
<keyword evidence="2 6" id="KW-0479">Metal-binding</keyword>
<evidence type="ECO:0000259" key="7">
    <source>
        <dbReference type="PROSITE" id="PS51379"/>
    </source>
</evidence>
<evidence type="ECO:0000256" key="6">
    <source>
        <dbReference type="PIRNR" id="PIRNR000139"/>
    </source>
</evidence>
<evidence type="ECO:0000256" key="2">
    <source>
        <dbReference type="ARBA" id="ARBA00022723"/>
    </source>
</evidence>
<dbReference type="Pfam" id="PF02754">
    <property type="entry name" value="CCG"/>
    <property type="match status" value="2"/>
</dbReference>
<comment type="function">
    <text evidence="6">Component of a complex that catalyzes the oxidation of glycolate to glyoxylate.</text>
</comment>
<sequence length="403" mass="44255">MQTNIHPDIAQQPNVSEAQDILRSCVHCGFCTATCPTYQYFGDERDGPRGRIYLIKQLLETNEVTDKTQTHLDRCLTCRSCETTCPSGVKYGRLVDIGRGIVEKKLSRSPRDRFIRWSIRKILPYPKRFGFLLFLGQLCRPVLTGKLKAKVPPKQKPSPWPASSHPRKMIALAGCAQSLTTPNTNAASAKVLDKIGITLVEAPKAGCCGAVDYHLAAHDDGLNAMRKNIDAWWPAIEAGAEAIVMTASGCGVMVKEYGELLAGDPDYADKAQRVTELTQDISEILANEDLSQLTIKEQKPTAYHCPCSLQHGQQLTGGVEAILEKAGVPLTKTKDKHLCCGSAGTYSILEPETSQKLLANKLTALTIDQPEQIVTANVGCQMHLETKAKVPVKHWIELLEPKE</sequence>
<evidence type="ECO:0000256" key="5">
    <source>
        <dbReference type="ARBA" id="ARBA00023014"/>
    </source>
</evidence>
<dbReference type="NCBIfam" id="NF008434">
    <property type="entry name" value="PRK11274.1"/>
    <property type="match status" value="1"/>
</dbReference>
<evidence type="ECO:0000313" key="8">
    <source>
        <dbReference type="EMBL" id="TMM47013.1"/>
    </source>
</evidence>
<dbReference type="SUPFAM" id="SSF46548">
    <property type="entry name" value="alpha-helical ferredoxin"/>
    <property type="match status" value="1"/>
</dbReference>
<dbReference type="GO" id="GO:0046872">
    <property type="term" value="F:metal ion binding"/>
    <property type="evidence" value="ECO:0007669"/>
    <property type="project" value="UniProtKB-UniRule"/>
</dbReference>